<comment type="subcellular location">
    <subcellularLocation>
        <location evidence="1">Periplasm</location>
    </subcellularLocation>
</comment>
<evidence type="ECO:0000256" key="7">
    <source>
        <dbReference type="ARBA" id="ARBA00022801"/>
    </source>
</evidence>
<comment type="caution">
    <text evidence="14">The sequence shown here is derived from an EMBL/GenBank/DDBJ whole genome shotgun (WGS) entry which is preliminary data.</text>
</comment>
<dbReference type="Gene3D" id="2.30.42.10">
    <property type="match status" value="2"/>
</dbReference>
<dbReference type="PANTHER" id="PTHR22939">
    <property type="entry name" value="SERINE PROTEASE FAMILY S1C HTRA-RELATED"/>
    <property type="match status" value="1"/>
</dbReference>
<sequence length="625" mass="66467">MAVRYSNQKSNKSPTMTRREARPGSVSRKRWSRAARPASAAGGWAPRCASEMKYTASDMAAESRAAARGRQTLVRRGRVRAAGRAAGDILPTSDSRAMLLANHKWCQCRSRARAGARRAPRRARPRRFPTMSHRESMTRPRSTYVTAVVLLLVGVVAGLGLSAGLGLQPASRAELQLAASPAASAALPESPFVGVVEKALPAVVFIDVRKRVGASSDDPQDELMRRFFGEGSRRPQTRPSSGSGFIIDRQGHVLTNNHVVRDASDITVHLNDKRQFKAKVVGADPETDVAVLKIEGDDLPVLPLGDSEKIRIGDWAIAIGNPLGELKGSVTVGIVSAQGRSNLNIFGGTPSFQDFIQTDASINFGNSGGPLVNIRGEAIGINTAINPSGQGIGFAIPINLAKHVAEQLVENGTVQRAMIGINLAELTPELADGFGIKGNQGVLIQDVMRGQAGERAGLRRGDVIVEFQGQPVTDMQKFRLKVAETPVGTKVNLVVLRDGKRVPVQVTLAPRNLETASARPGPGGPQEPEGERLAGVRVRDLTRAELANLGIESGVMITRVEPGSAAEEAGLQEGDVVEEVGGRPVEGASGFRSLLSDAKKAGKKHAVLLVRRGENASFVPVKIAE</sequence>
<keyword evidence="12" id="KW-1133">Transmembrane helix</keyword>
<dbReference type="CDD" id="cd10839">
    <property type="entry name" value="cpPDZ1_DegP-like"/>
    <property type="match status" value="1"/>
</dbReference>
<keyword evidence="7" id="KW-0378">Hydrolase</keyword>
<feature type="compositionally biased region" description="Low complexity" evidence="11">
    <location>
        <begin position="34"/>
        <end position="44"/>
    </location>
</feature>
<feature type="compositionally biased region" description="Polar residues" evidence="11">
    <location>
        <begin position="1"/>
        <end position="16"/>
    </location>
</feature>
<feature type="active site" description="Charge relay system" evidence="9">
    <location>
        <position position="258"/>
    </location>
</feature>
<dbReference type="NCBIfam" id="TIGR02037">
    <property type="entry name" value="degP_htrA_DO"/>
    <property type="match status" value="1"/>
</dbReference>
<keyword evidence="6" id="KW-0574">Periplasm</keyword>
<evidence type="ECO:0000256" key="3">
    <source>
        <dbReference type="ARBA" id="ARBA00022670"/>
    </source>
</evidence>
<evidence type="ECO:0000256" key="12">
    <source>
        <dbReference type="SAM" id="Phobius"/>
    </source>
</evidence>
<proteinExistence type="inferred from homology"/>
<dbReference type="SUPFAM" id="SSF50156">
    <property type="entry name" value="PDZ domain-like"/>
    <property type="match status" value="2"/>
</dbReference>
<feature type="binding site" evidence="10">
    <location>
        <position position="288"/>
    </location>
    <ligand>
        <name>substrate</name>
    </ligand>
</feature>
<evidence type="ECO:0000259" key="13">
    <source>
        <dbReference type="PROSITE" id="PS50106"/>
    </source>
</evidence>
<dbReference type="Gene3D" id="2.40.10.120">
    <property type="match status" value="1"/>
</dbReference>
<feature type="active site" description="Charge relay system" evidence="9">
    <location>
        <position position="288"/>
    </location>
</feature>
<accession>A0A832I2F5</accession>
<feature type="domain" description="PDZ" evidence="13">
    <location>
        <begin position="420"/>
        <end position="499"/>
    </location>
</feature>
<dbReference type="Pfam" id="PF17820">
    <property type="entry name" value="PDZ_6"/>
    <property type="match status" value="1"/>
</dbReference>
<dbReference type="SUPFAM" id="SSF50494">
    <property type="entry name" value="Trypsin-like serine proteases"/>
    <property type="match status" value="1"/>
</dbReference>
<protein>
    <submittedName>
        <fullName evidence="14">Do family serine endopeptidase</fullName>
    </submittedName>
</protein>
<dbReference type="InterPro" id="IPR009003">
    <property type="entry name" value="Peptidase_S1_PA"/>
</dbReference>
<reference evidence="14" key="1">
    <citation type="journal article" date="2020" name="mSystems">
        <title>Genome- and Community-Level Interaction Insights into Carbon Utilization and Element Cycling Functions of Hydrothermarchaeota in Hydrothermal Sediment.</title>
        <authorList>
            <person name="Zhou Z."/>
            <person name="Liu Y."/>
            <person name="Xu W."/>
            <person name="Pan J."/>
            <person name="Luo Z.H."/>
            <person name="Li M."/>
        </authorList>
    </citation>
    <scope>NUCLEOTIDE SEQUENCE [LARGE SCALE GENOMIC DNA]</scope>
    <source>
        <strain evidence="14">SpSt-381</strain>
    </source>
</reference>
<keyword evidence="4" id="KW-0732">Signal</keyword>
<evidence type="ECO:0000256" key="8">
    <source>
        <dbReference type="ARBA" id="ARBA00022825"/>
    </source>
</evidence>
<evidence type="ECO:0000256" key="4">
    <source>
        <dbReference type="ARBA" id="ARBA00022729"/>
    </source>
</evidence>
<feature type="active site" description="Charge relay system" evidence="9">
    <location>
        <position position="367"/>
    </location>
</feature>
<keyword evidence="3" id="KW-0645">Protease</keyword>
<name>A0A832I2F5_UNCEI</name>
<evidence type="ECO:0000256" key="6">
    <source>
        <dbReference type="ARBA" id="ARBA00022764"/>
    </source>
</evidence>
<dbReference type="Pfam" id="PF13365">
    <property type="entry name" value="Trypsin_2"/>
    <property type="match status" value="1"/>
</dbReference>
<feature type="region of interest" description="Disordered" evidence="11">
    <location>
        <begin position="1"/>
        <end position="44"/>
    </location>
</feature>
<feature type="domain" description="PDZ" evidence="13">
    <location>
        <begin position="526"/>
        <end position="589"/>
    </location>
</feature>
<dbReference type="EMBL" id="DSQF01000020">
    <property type="protein sequence ID" value="HGZ43727.1"/>
    <property type="molecule type" value="Genomic_DNA"/>
</dbReference>
<evidence type="ECO:0000313" key="14">
    <source>
        <dbReference type="EMBL" id="HGZ43727.1"/>
    </source>
</evidence>
<evidence type="ECO:0000256" key="9">
    <source>
        <dbReference type="PIRSR" id="PIRSR611782-1"/>
    </source>
</evidence>
<dbReference type="PANTHER" id="PTHR22939:SF129">
    <property type="entry name" value="SERINE PROTEASE HTRA2, MITOCHONDRIAL"/>
    <property type="match status" value="1"/>
</dbReference>
<organism evidence="14">
    <name type="scientific">Eiseniibacteriota bacterium</name>
    <dbReference type="NCBI Taxonomy" id="2212470"/>
    <lineage>
        <taxon>Bacteria</taxon>
        <taxon>Candidatus Eiseniibacteriota</taxon>
    </lineage>
</organism>
<feature type="binding site" evidence="10">
    <location>
        <position position="258"/>
    </location>
    <ligand>
        <name>substrate</name>
    </ligand>
</feature>
<comment type="similarity">
    <text evidence="2">Belongs to the peptidase S1C family.</text>
</comment>
<evidence type="ECO:0000256" key="11">
    <source>
        <dbReference type="SAM" id="MobiDB-lite"/>
    </source>
</evidence>
<evidence type="ECO:0000256" key="1">
    <source>
        <dbReference type="ARBA" id="ARBA00004418"/>
    </source>
</evidence>
<dbReference type="SMART" id="SM00228">
    <property type="entry name" value="PDZ"/>
    <property type="match status" value="2"/>
</dbReference>
<keyword evidence="12" id="KW-0812">Transmembrane</keyword>
<evidence type="ECO:0000256" key="10">
    <source>
        <dbReference type="PIRSR" id="PIRSR611782-2"/>
    </source>
</evidence>
<feature type="binding site" evidence="10">
    <location>
        <begin position="365"/>
        <end position="367"/>
    </location>
    <ligand>
        <name>substrate</name>
    </ligand>
</feature>
<dbReference type="InterPro" id="IPR011782">
    <property type="entry name" value="Pept_S1C_Do"/>
</dbReference>
<keyword evidence="5" id="KW-0677">Repeat</keyword>
<keyword evidence="12" id="KW-0472">Membrane</keyword>
<dbReference type="GO" id="GO:0042597">
    <property type="term" value="C:periplasmic space"/>
    <property type="evidence" value="ECO:0007669"/>
    <property type="project" value="UniProtKB-SubCell"/>
</dbReference>
<dbReference type="InterPro" id="IPR001478">
    <property type="entry name" value="PDZ"/>
</dbReference>
<dbReference type="GO" id="GO:0006508">
    <property type="term" value="P:proteolysis"/>
    <property type="evidence" value="ECO:0007669"/>
    <property type="project" value="UniProtKB-KW"/>
</dbReference>
<dbReference type="InterPro" id="IPR036034">
    <property type="entry name" value="PDZ_sf"/>
</dbReference>
<dbReference type="AlphaFoldDB" id="A0A832I2F5"/>
<gene>
    <name evidence="14" type="ORF">ENR23_09945</name>
</gene>
<dbReference type="PROSITE" id="PS50106">
    <property type="entry name" value="PDZ"/>
    <property type="match status" value="2"/>
</dbReference>
<dbReference type="PRINTS" id="PR00834">
    <property type="entry name" value="PROTEASES2C"/>
</dbReference>
<dbReference type="InterPro" id="IPR041489">
    <property type="entry name" value="PDZ_6"/>
</dbReference>
<evidence type="ECO:0000256" key="2">
    <source>
        <dbReference type="ARBA" id="ARBA00010541"/>
    </source>
</evidence>
<dbReference type="GO" id="GO:0004252">
    <property type="term" value="F:serine-type endopeptidase activity"/>
    <property type="evidence" value="ECO:0007669"/>
    <property type="project" value="InterPro"/>
</dbReference>
<evidence type="ECO:0000256" key="5">
    <source>
        <dbReference type="ARBA" id="ARBA00022737"/>
    </source>
</evidence>
<dbReference type="InterPro" id="IPR001940">
    <property type="entry name" value="Peptidase_S1C"/>
</dbReference>
<keyword evidence="8" id="KW-0720">Serine protease</keyword>
<feature type="transmembrane region" description="Helical" evidence="12">
    <location>
        <begin position="144"/>
        <end position="167"/>
    </location>
</feature>
<dbReference type="Pfam" id="PF13180">
    <property type="entry name" value="PDZ_2"/>
    <property type="match status" value="1"/>
</dbReference>